<evidence type="ECO:0000313" key="4">
    <source>
        <dbReference type="Proteomes" id="UP000198287"/>
    </source>
</evidence>
<reference evidence="3 4" key="1">
    <citation type="submission" date="2015-12" db="EMBL/GenBank/DDBJ databases">
        <title>The genome of Folsomia candida.</title>
        <authorList>
            <person name="Faddeeva A."/>
            <person name="Derks M.F."/>
            <person name="Anvar Y."/>
            <person name="Smit S."/>
            <person name="Van Straalen N."/>
            <person name="Roelofs D."/>
        </authorList>
    </citation>
    <scope>NUCLEOTIDE SEQUENCE [LARGE SCALE GENOMIC DNA]</scope>
    <source>
        <strain evidence="3 4">VU population</strain>
        <tissue evidence="3">Whole body</tissue>
    </source>
</reference>
<feature type="region of interest" description="Disordered" evidence="1">
    <location>
        <begin position="502"/>
        <end position="556"/>
    </location>
</feature>
<comment type="caution">
    <text evidence="3">The sequence shown here is derived from an EMBL/GenBank/DDBJ whole genome shotgun (WGS) entry which is preliminary data.</text>
</comment>
<feature type="compositionally biased region" description="Low complexity" evidence="1">
    <location>
        <begin position="259"/>
        <end position="304"/>
    </location>
</feature>
<feature type="region of interest" description="Disordered" evidence="1">
    <location>
        <begin position="259"/>
        <end position="420"/>
    </location>
</feature>
<gene>
    <name evidence="3" type="ORF">Fcan01_24536</name>
</gene>
<feature type="signal peptide" evidence="2">
    <location>
        <begin position="1"/>
        <end position="18"/>
    </location>
</feature>
<proteinExistence type="predicted"/>
<feature type="chain" id="PRO_5012511057" evidence="2">
    <location>
        <begin position="19"/>
        <end position="573"/>
    </location>
</feature>
<evidence type="ECO:0000313" key="3">
    <source>
        <dbReference type="EMBL" id="OXA40768.1"/>
    </source>
</evidence>
<dbReference type="AlphaFoldDB" id="A0A226D7C5"/>
<dbReference type="STRING" id="158441.A0A226D7C5"/>
<protein>
    <submittedName>
        <fullName evidence="3">Proteoglycan 4</fullName>
    </submittedName>
</protein>
<evidence type="ECO:0000256" key="1">
    <source>
        <dbReference type="SAM" id="MobiDB-lite"/>
    </source>
</evidence>
<accession>A0A226D7C5</accession>
<evidence type="ECO:0000256" key="2">
    <source>
        <dbReference type="SAM" id="SignalP"/>
    </source>
</evidence>
<dbReference type="Proteomes" id="UP000198287">
    <property type="component" value="Unassembled WGS sequence"/>
</dbReference>
<feature type="compositionally biased region" description="Low complexity" evidence="1">
    <location>
        <begin position="311"/>
        <end position="338"/>
    </location>
</feature>
<feature type="compositionally biased region" description="Low complexity" evidence="1">
    <location>
        <begin position="509"/>
        <end position="527"/>
    </location>
</feature>
<keyword evidence="4" id="KW-1185">Reference proteome</keyword>
<sequence length="573" mass="61344">MGITLLVVLSALLALCQAEWSVVPTPKCNQPEDCFLLFLHLRVKPLPPDVVRVGEVFEIKGPVTWTSSETNWLVSIQGVTLRNVKIENIFEKSKTSATGSLATSNYDGYINTEFKPILPDGSWKAVPSKYRGIFPERDPWGGKALYGRRILRKRWAIGTSLVKVSSRRQRVFGIPFELDLLGVHNPQTTTLANWFTPDEPAKDEAWKQLSAAMQQLIKTELVVRVSPMLLRHITSQFKGYTIASIARGKFLTETTSTIKPTITTPTTPTTTTATTPTTTTPTTPTTTTPTTTTRTTPTTITPTTTTPPTPTTTTPTTPTTTTPTTTTRTTPTTTTPTTTTPPTPTTTTPTTPTTTTPTTPTTTTPTTPTTTTPTTSTTTTPTTTTTTTPTTPTTTTPTTTTTTTPTTPTTTTPTTTTPAATINRVTSPTTVTMSPNTKITAAAISVAPPLEVATVIIDTGPLRYTDRGHDIVTITTEEAKPISVPIWSVVAIKQLLQQVLSENNPPTTPTTTTTTTLSPSTPTKVTTGSEKSAIPIEPGSGTGKGQGPKDDKFKSYSNPFFTILVNQFVGKSA</sequence>
<organism evidence="3 4">
    <name type="scientific">Folsomia candida</name>
    <name type="common">Springtail</name>
    <dbReference type="NCBI Taxonomy" id="158441"/>
    <lineage>
        <taxon>Eukaryota</taxon>
        <taxon>Metazoa</taxon>
        <taxon>Ecdysozoa</taxon>
        <taxon>Arthropoda</taxon>
        <taxon>Hexapoda</taxon>
        <taxon>Collembola</taxon>
        <taxon>Entomobryomorpha</taxon>
        <taxon>Isotomoidea</taxon>
        <taxon>Isotomidae</taxon>
        <taxon>Proisotominae</taxon>
        <taxon>Folsomia</taxon>
    </lineage>
</organism>
<dbReference type="EMBL" id="LNIX01000032">
    <property type="protein sequence ID" value="OXA40768.1"/>
    <property type="molecule type" value="Genomic_DNA"/>
</dbReference>
<feature type="compositionally biased region" description="Low complexity" evidence="1">
    <location>
        <begin position="345"/>
        <end position="420"/>
    </location>
</feature>
<keyword evidence="2" id="KW-0732">Signal</keyword>
<name>A0A226D7C5_FOLCA</name>